<name>A0A545SNG1_9GAMM</name>
<keyword evidence="2" id="KW-1133">Transmembrane helix</keyword>
<comment type="caution">
    <text evidence="3">The sequence shown here is derived from an EMBL/GenBank/DDBJ whole genome shotgun (WGS) entry which is preliminary data.</text>
</comment>
<keyword evidence="2" id="KW-0472">Membrane</keyword>
<dbReference type="OrthoDB" id="7067385at2"/>
<feature type="transmembrane region" description="Helical" evidence="2">
    <location>
        <begin position="12"/>
        <end position="40"/>
    </location>
</feature>
<evidence type="ECO:0000313" key="4">
    <source>
        <dbReference type="Proteomes" id="UP000319732"/>
    </source>
</evidence>
<keyword evidence="4" id="KW-1185">Reference proteome</keyword>
<dbReference type="AlphaFoldDB" id="A0A545SNG1"/>
<feature type="transmembrane region" description="Helical" evidence="2">
    <location>
        <begin position="52"/>
        <end position="73"/>
    </location>
</feature>
<evidence type="ECO:0000256" key="2">
    <source>
        <dbReference type="SAM" id="Phobius"/>
    </source>
</evidence>
<dbReference type="Proteomes" id="UP000319732">
    <property type="component" value="Unassembled WGS sequence"/>
</dbReference>
<protein>
    <submittedName>
        <fullName evidence="3">Uncharacterized protein</fullName>
    </submittedName>
</protein>
<dbReference type="RefSeq" id="WP_142930080.1">
    <property type="nucleotide sequence ID" value="NZ_ML660116.1"/>
</dbReference>
<feature type="region of interest" description="Disordered" evidence="1">
    <location>
        <begin position="208"/>
        <end position="256"/>
    </location>
</feature>
<proteinExistence type="predicted"/>
<accession>A0A545SNG1</accession>
<feature type="transmembrane region" description="Helical" evidence="2">
    <location>
        <begin position="147"/>
        <end position="166"/>
    </location>
</feature>
<reference evidence="3 4" key="1">
    <citation type="submission" date="2019-06" db="EMBL/GenBank/DDBJ databases">
        <title>Whole genome sequence for Cellvibrionaceae sp. R142.</title>
        <authorList>
            <person name="Wang G."/>
        </authorList>
    </citation>
    <scope>NUCLEOTIDE SEQUENCE [LARGE SCALE GENOMIC DNA]</scope>
    <source>
        <strain evidence="3 4">R142</strain>
    </source>
</reference>
<evidence type="ECO:0000313" key="3">
    <source>
        <dbReference type="EMBL" id="TQV66494.1"/>
    </source>
</evidence>
<organism evidence="3 4">
    <name type="scientific">Exilibacterium tricleocarpae</name>
    <dbReference type="NCBI Taxonomy" id="2591008"/>
    <lineage>
        <taxon>Bacteria</taxon>
        <taxon>Pseudomonadati</taxon>
        <taxon>Pseudomonadota</taxon>
        <taxon>Gammaproteobacteria</taxon>
        <taxon>Cellvibrionales</taxon>
        <taxon>Cellvibrionaceae</taxon>
        <taxon>Exilibacterium</taxon>
    </lineage>
</organism>
<dbReference type="EMBL" id="VHSG01000041">
    <property type="protein sequence ID" value="TQV66494.1"/>
    <property type="molecule type" value="Genomic_DNA"/>
</dbReference>
<sequence>MARHSVTFAKGAFSGVFTGAALCLVLLYALNATGVVILAVPALPGVTELLNAVYANLQESLLFFIGVLVLYVVKLRELRRQLAAPQPDLQRVISAENATDLCANLFFGIGVIWTAIGMRGALVAALSHPVAAAAEGAFAILQRLVDGGILLALSTTIFGGVGGYLMRAWKTLSLGGALHAFYLHENRRQGEDIHAALLRIEQRLAQYQEPEPAPHSALQPHPQPHTGPHPQPSPEFHSQQQPVTRTAATSKTEDTR</sequence>
<keyword evidence="2" id="KW-0812">Transmembrane</keyword>
<gene>
    <name evidence="3" type="ORF">FKG94_27055</name>
</gene>
<feature type="transmembrane region" description="Helical" evidence="2">
    <location>
        <begin position="101"/>
        <end position="127"/>
    </location>
</feature>
<evidence type="ECO:0000256" key="1">
    <source>
        <dbReference type="SAM" id="MobiDB-lite"/>
    </source>
</evidence>
<feature type="compositionally biased region" description="Polar residues" evidence="1">
    <location>
        <begin position="236"/>
        <end position="250"/>
    </location>
</feature>
<feature type="compositionally biased region" description="Pro residues" evidence="1">
    <location>
        <begin position="221"/>
        <end position="233"/>
    </location>
</feature>